<comment type="similarity">
    <text evidence="2">Belongs to the bZIP family.</text>
</comment>
<dbReference type="InterPro" id="IPR046347">
    <property type="entry name" value="bZIP_sf"/>
</dbReference>
<evidence type="ECO:0000313" key="11">
    <source>
        <dbReference type="Proteomes" id="UP000001555"/>
    </source>
</evidence>
<feature type="compositionally biased region" description="Basic residues" evidence="7">
    <location>
        <begin position="246"/>
        <end position="268"/>
    </location>
</feature>
<dbReference type="EnsemblMetazoa" id="ISCW019219-RA">
    <property type="protein sequence ID" value="ISCW019219-PA"/>
    <property type="gene ID" value="ISCW019219"/>
</dbReference>
<evidence type="ECO:0000259" key="8">
    <source>
        <dbReference type="PROSITE" id="PS50217"/>
    </source>
</evidence>
<evidence type="ECO:0000256" key="4">
    <source>
        <dbReference type="ARBA" id="ARBA00023125"/>
    </source>
</evidence>
<dbReference type="PaxDb" id="6945-B7PPV6"/>
<dbReference type="PROSITE" id="PS50217">
    <property type="entry name" value="BZIP"/>
    <property type="match status" value="1"/>
</dbReference>
<organism>
    <name type="scientific">Ixodes scapularis</name>
    <name type="common">Black-legged tick</name>
    <name type="synonym">Deer tick</name>
    <dbReference type="NCBI Taxonomy" id="6945"/>
    <lineage>
        <taxon>Eukaryota</taxon>
        <taxon>Metazoa</taxon>
        <taxon>Ecdysozoa</taxon>
        <taxon>Arthropoda</taxon>
        <taxon>Chelicerata</taxon>
        <taxon>Arachnida</taxon>
        <taxon>Acari</taxon>
        <taxon>Parasitiformes</taxon>
        <taxon>Ixodida</taxon>
        <taxon>Ixodoidea</taxon>
        <taxon>Ixodidae</taxon>
        <taxon>Ixodinae</taxon>
        <taxon>Ixodes</taxon>
    </lineage>
</organism>
<feature type="region of interest" description="Disordered" evidence="7">
    <location>
        <begin position="56"/>
        <end position="87"/>
    </location>
</feature>
<evidence type="ECO:0000256" key="2">
    <source>
        <dbReference type="ARBA" id="ARBA00007163"/>
    </source>
</evidence>
<dbReference type="OrthoDB" id="6496515at2759"/>
<gene>
    <name evidence="9" type="ORF">IscW_ISCW019219</name>
</gene>
<dbReference type="CDD" id="cd14692">
    <property type="entry name" value="bZIP_ATF4"/>
    <property type="match status" value="1"/>
</dbReference>
<comment type="subcellular location">
    <subcellularLocation>
        <location evidence="1">Nucleus</location>
    </subcellularLocation>
</comment>
<keyword evidence="4" id="KW-0238">DNA-binding</keyword>
<sequence length="344" mass="38194">MEVDWDLDSVLELCCSKLSPEVELPTLDDEGHLDWLDEKVDLSAWADLDFPDDLPPAAMTEAGHPPFADRHLPRVSSGPPKSEDPWQSAETAYFPLPEYISPPDSPGTPVAIVPNVDIFLNLSPASSIETSVRSLDAESLDGLPGDADPSNDFPPEDASKHAAAEYNSLSPPYSPTLQSPECSCLASSQNTDEMESTGVAESFPEIIEEVVAAPSTSMDLQMECEDDPTDRDFVPEESESEEERPKARRPGPKRGRAKKSQQQRRKRKAADAGSRRERKRLQNKDAATRYRRKKKQECDVVEEEFQELSRINDNLKAEAARVGNEVSYLKGLMRELFRAKGLLP</sequence>
<dbReference type="EMBL" id="DS760922">
    <property type="protein sequence ID" value="EEC08628.1"/>
    <property type="molecule type" value="Genomic_DNA"/>
</dbReference>
<dbReference type="PROSITE" id="PS00036">
    <property type="entry name" value="BZIP_BASIC"/>
    <property type="match status" value="1"/>
</dbReference>
<evidence type="ECO:0000313" key="9">
    <source>
        <dbReference type="EMBL" id="EEC08628.1"/>
    </source>
</evidence>
<evidence type="ECO:0000256" key="6">
    <source>
        <dbReference type="ARBA" id="ARBA00023242"/>
    </source>
</evidence>
<dbReference type="EMBL" id="ABJB010368073">
    <property type="status" value="NOT_ANNOTATED_CDS"/>
    <property type="molecule type" value="Genomic_DNA"/>
</dbReference>
<evidence type="ECO:0000256" key="5">
    <source>
        <dbReference type="ARBA" id="ARBA00023163"/>
    </source>
</evidence>
<dbReference type="VEuPathDB" id="VectorBase:ISCP_016618"/>
<feature type="region of interest" description="Disordered" evidence="7">
    <location>
        <begin position="214"/>
        <end position="296"/>
    </location>
</feature>
<evidence type="ECO:0000256" key="7">
    <source>
        <dbReference type="SAM" id="MobiDB-lite"/>
    </source>
</evidence>
<keyword evidence="3" id="KW-0805">Transcription regulation</keyword>
<dbReference type="SMART" id="SM00338">
    <property type="entry name" value="BRLZ"/>
    <property type="match status" value="1"/>
</dbReference>
<dbReference type="Gene3D" id="1.20.5.170">
    <property type="match status" value="1"/>
</dbReference>
<dbReference type="STRING" id="6945.B7PPV6"/>
<reference evidence="10" key="2">
    <citation type="submission" date="2020-05" db="UniProtKB">
        <authorList>
            <consortium name="EnsemblMetazoa"/>
        </authorList>
    </citation>
    <scope>IDENTIFICATION</scope>
    <source>
        <strain evidence="10">wikel</strain>
    </source>
</reference>
<keyword evidence="5" id="KW-0804">Transcription</keyword>
<dbReference type="InterPro" id="IPR004827">
    <property type="entry name" value="bZIP"/>
</dbReference>
<feature type="domain" description="BZIP" evidence="8">
    <location>
        <begin position="273"/>
        <end position="336"/>
    </location>
</feature>
<dbReference type="VEuPathDB" id="VectorBase:ISCW019219"/>
<dbReference type="PANTHER" id="PTHR13044">
    <property type="entry name" value="ACTIVATING TRANSCRIPTION FACTOR ATF 4/5"/>
    <property type="match status" value="1"/>
</dbReference>
<feature type="region of interest" description="Disordered" evidence="7">
    <location>
        <begin position="139"/>
        <end position="201"/>
    </location>
</feature>
<evidence type="ECO:0000256" key="3">
    <source>
        <dbReference type="ARBA" id="ARBA00023015"/>
    </source>
</evidence>
<dbReference type="PANTHER" id="PTHR13044:SF14">
    <property type="entry name" value="CRYPTOCEPHAL, ISOFORM A"/>
    <property type="match status" value="1"/>
</dbReference>
<dbReference type="HOGENOM" id="CLU_807214_0_0_1"/>
<dbReference type="FunFam" id="1.20.5.170:FF:000021">
    <property type="entry name" value="Cyclic AMP-dependent transcription factor ATF-4"/>
    <property type="match status" value="1"/>
</dbReference>
<dbReference type="GO" id="GO:0006357">
    <property type="term" value="P:regulation of transcription by RNA polymerase II"/>
    <property type="evidence" value="ECO:0000318"/>
    <property type="project" value="GO_Central"/>
</dbReference>
<proteinExistence type="inferred from homology"/>
<dbReference type="GO" id="GO:0005634">
    <property type="term" value="C:nucleus"/>
    <property type="evidence" value="ECO:0000318"/>
    <property type="project" value="GO_Central"/>
</dbReference>
<protein>
    <recommendedName>
        <fullName evidence="8">BZIP domain-containing protein</fullName>
    </recommendedName>
</protein>
<keyword evidence="6" id="KW-0539">Nucleus</keyword>
<dbReference type="InParanoid" id="B7PPV6"/>
<dbReference type="GO" id="GO:0001228">
    <property type="term" value="F:DNA-binding transcription activator activity, RNA polymerase II-specific"/>
    <property type="evidence" value="ECO:0000318"/>
    <property type="project" value="GO_Central"/>
</dbReference>
<dbReference type="SUPFAM" id="SSF57959">
    <property type="entry name" value="Leucine zipper domain"/>
    <property type="match status" value="1"/>
</dbReference>
<name>B7PPV6_IXOSC</name>
<accession>B7PPV6</accession>
<dbReference type="AlphaFoldDB" id="B7PPV6"/>
<evidence type="ECO:0000313" key="10">
    <source>
        <dbReference type="EnsemblMetazoa" id="ISCW019219-PA"/>
    </source>
</evidence>
<reference evidence="9 11" key="1">
    <citation type="submission" date="2008-03" db="EMBL/GenBank/DDBJ databases">
        <title>Annotation of Ixodes scapularis.</title>
        <authorList>
            <consortium name="Ixodes scapularis Genome Project Consortium"/>
            <person name="Caler E."/>
            <person name="Hannick L.I."/>
            <person name="Bidwell S."/>
            <person name="Joardar V."/>
            <person name="Thiagarajan M."/>
            <person name="Amedeo P."/>
            <person name="Galinsky K.J."/>
            <person name="Schobel S."/>
            <person name="Inman J."/>
            <person name="Hostetler J."/>
            <person name="Miller J."/>
            <person name="Hammond M."/>
            <person name="Megy K."/>
            <person name="Lawson D."/>
            <person name="Kodira C."/>
            <person name="Sutton G."/>
            <person name="Meyer J."/>
            <person name="Hill C.A."/>
            <person name="Birren B."/>
            <person name="Nene V."/>
            <person name="Collins F."/>
            <person name="Alarcon-Chaidez F."/>
            <person name="Wikel S."/>
            <person name="Strausberg R."/>
        </authorList>
    </citation>
    <scope>NUCLEOTIDE SEQUENCE [LARGE SCALE GENOMIC DNA]</scope>
    <source>
        <strain evidence="11">Wikel</strain>
        <strain evidence="9">Wikel colony</strain>
    </source>
</reference>
<feature type="compositionally biased region" description="Basic and acidic residues" evidence="7">
    <location>
        <begin position="269"/>
        <end position="288"/>
    </location>
</feature>
<feature type="compositionally biased region" description="Acidic residues" evidence="7">
    <location>
        <begin position="222"/>
        <end position="242"/>
    </location>
</feature>
<dbReference type="EMBL" id="ABJB010707014">
    <property type="status" value="NOT_ANNOTATED_CDS"/>
    <property type="molecule type" value="Genomic_DNA"/>
</dbReference>
<dbReference type="Proteomes" id="UP000001555">
    <property type="component" value="Unassembled WGS sequence"/>
</dbReference>
<dbReference type="Pfam" id="PF00170">
    <property type="entry name" value="bZIP_1"/>
    <property type="match status" value="1"/>
</dbReference>
<dbReference type="GO" id="GO:0000977">
    <property type="term" value="F:RNA polymerase II transcription regulatory region sequence-specific DNA binding"/>
    <property type="evidence" value="ECO:0000318"/>
    <property type="project" value="GO_Central"/>
</dbReference>
<keyword evidence="11" id="KW-1185">Reference proteome</keyword>
<evidence type="ECO:0000256" key="1">
    <source>
        <dbReference type="ARBA" id="ARBA00004123"/>
    </source>
</evidence>
<dbReference type="VEuPathDB" id="VectorBase:ISCI019219"/>
<feature type="compositionally biased region" description="Polar residues" evidence="7">
    <location>
        <begin position="167"/>
        <end position="191"/>
    </location>
</feature>